<feature type="region of interest" description="Disordered" evidence="2">
    <location>
        <begin position="1717"/>
        <end position="1747"/>
    </location>
</feature>
<accession>A0AAD5V2K1</accession>
<evidence type="ECO:0000313" key="6">
    <source>
        <dbReference type="Proteomes" id="UP001212997"/>
    </source>
</evidence>
<dbReference type="InterPro" id="IPR023578">
    <property type="entry name" value="Ras_GEF_dom_sf"/>
</dbReference>
<dbReference type="Pfam" id="PF00618">
    <property type="entry name" value="RasGEF_N"/>
    <property type="match status" value="1"/>
</dbReference>
<feature type="domain" description="N-terminal Ras-GEF" evidence="4">
    <location>
        <begin position="648"/>
        <end position="773"/>
    </location>
</feature>
<dbReference type="PANTHER" id="PTHR24216:SF65">
    <property type="entry name" value="PAXILLIN-LIKE PROTEIN 1"/>
    <property type="match status" value="1"/>
</dbReference>
<organism evidence="5 6">
    <name type="scientific">Meripilus lineatus</name>
    <dbReference type="NCBI Taxonomy" id="2056292"/>
    <lineage>
        <taxon>Eukaryota</taxon>
        <taxon>Fungi</taxon>
        <taxon>Dikarya</taxon>
        <taxon>Basidiomycota</taxon>
        <taxon>Agaricomycotina</taxon>
        <taxon>Agaricomycetes</taxon>
        <taxon>Polyporales</taxon>
        <taxon>Meripilaceae</taxon>
        <taxon>Meripilus</taxon>
    </lineage>
</organism>
<dbReference type="Pfam" id="PF00617">
    <property type="entry name" value="RasGEF"/>
    <property type="match status" value="1"/>
</dbReference>
<reference evidence="5" key="1">
    <citation type="submission" date="2022-07" db="EMBL/GenBank/DDBJ databases">
        <title>Genome Sequence of Physisporinus lineatus.</title>
        <authorList>
            <person name="Buettner E."/>
        </authorList>
    </citation>
    <scope>NUCLEOTIDE SEQUENCE</scope>
    <source>
        <strain evidence="5">VT162</strain>
    </source>
</reference>
<feature type="region of interest" description="Disordered" evidence="2">
    <location>
        <begin position="1"/>
        <end position="58"/>
    </location>
</feature>
<feature type="region of interest" description="Disordered" evidence="2">
    <location>
        <begin position="439"/>
        <end position="471"/>
    </location>
</feature>
<feature type="region of interest" description="Disordered" evidence="2">
    <location>
        <begin position="790"/>
        <end position="826"/>
    </location>
</feature>
<sequence>MNTQITNLSLNEPEDDSCVSTPTASIQLPRPHRQNEPQPLIDHHRDQQPSSDHAGAFAASLAAMLDESLNLSQDPEPSRLQKSPSPPESNNTQLVLPLPVVPSNKSQTSASHPDATHEEFLVRIADLPPEVTSADISVAPDGSFVETSSGAAAREIKRRYDQYLGVGKDVQNRSPFAITAFVNQHGRQMYRVGHRQLSAPAASAAAAAEDIDGISTRAKSVAVASATHQALHPPYSTQTKRRSRMSVHSFLPPTMFNKSPALPAQLPKEVSYGHGHGHGQEPTTRSSPPTRKLRKTRSIPNMNRTEVVGANVPAPKPTAHAGRPHAHSVSSADAYRVSIPPPPPPPLPPPPPQHDIFSEIMAWNSVPPSPFSSRSTSYRPFDSSSRTPPDFIVHPFGAGVTFDIPVWSSPSHLTSPPALREMQSFDSVLTARGPPAYGKLKHRLSDLSDDGGDAVQGQQSQQQQESSTPPSIEVDVAAGVASPISPDLETPVFRPAPPAPPLVTLHEADEPSMVSKYSTSLFDVLQNYRGLPTGDKLDRLPANETIRLSLKSEETAAPRDDPRFVIWGEIEGDEYQPFDEYYGGGGGAASKGSVTDLSSGHHSIVSRRKSGKRHTVNVADLSPPPPPPPLPHLPPSVRVSRISSGEGPKKVLVAATIERWIAQLTSELNYDELLIFFLTYRMYVSAEDLGHLLICRFHWALGQTTSGHDEMVRRIVRVRTFIAIRYWLLTFFSVDFVPNRELRVLFASWLNELLRDPVLERHKDALGIVRKLRKLVLDCKDAHTRKATVRNSTITTTTTASTAPRQSAEKMSSIHPASSLSSSNGPVPGAGAGVGFGFGASSTSSATSNSTSSSVVAAAASASAKANAKSNTYPTLGDLSNGHFAESLRRAVSKDQDDGDIDLDFDSSEATGDCIPLGLGDAGGLAVPGFGGPTMVLDSLDGGMNGGMGGMGVGVGAGGLNGSMKNQQQQQKKLTTSVDLAMLRHPLHLAFLQYGKQTPATPPPPPSNSGSVPMPVAHSTISRVIVNTMGRLGRWKRVLNSRTPVRAPIGNCVDISAFDVEGNGENENGDLLLVRGGVEQYLRLVESHMSQPDLTVGASGVVSPPRPVPSPSPPHLHPVHPIPPAPLLQVSTPAPVVSHPVVTDPPVAAVTTPVAAAATVRDDLASVVKETGLSVQEAEVLEQAEPRFQPIVTPSIPDVPDLSRASTALSSTSQSDFLASRASIDSKLNRRWQPDVVSIDDLDLSDMSSDESVELQRPLGLKKLARRLPNRRDFQFVRHSIDSVSSMGVRTHKSVLSASSSIVSGKSASAGPELGAAIQQWQVNALVDSLTDEEEDGDVEAALRRLEGQINQDKQRMKLSKVDGWVQSIRERLAAGQFGAERPRYSSGSDEEDYGVVKEGENGGDSVSVNGDAASRHSISRVSTRSSVSSVVSPQSIAPTAATAGTSTAPTSHAPSPPLPPATAPPHVAPVVPTAVEVKLPRKDDVVPVEILNSRLSMSTWASNGTSTMYQHPSIMVARPLTSSGLAHSSRFIADRLHRHQSFIKGCRSADLIQHFSMIDRELFLNLRFEELISRDWSSCAEEANILDWGKFLQERARLRMEGMGGSKTSALTVVRGRFNLMANFVVSEIVLTHPSERAALMGKFIRMAWKAYNMQSFNTLVAIIAGLKSEWVSKAMRQHHVKGLGMWETRVLNDLVVWTTPEGDFKHIRRTVDALAEAKPAPTGPTDTSSTDGHSSTTRNRAASEGKPPLPAMCIPFFGVYLSCLHRYSSLPDLIDPTAPNEPVAINPLTNSFEAPAHPEVFSALAPLPPSVQLEPLINVHKQRLTAAVVKSLVAGQHLAARVQYPVQRKLFQLCLKLRGLDSDTLNRALALYQHEN</sequence>
<keyword evidence="1" id="KW-0344">Guanine-nucleotide releasing factor</keyword>
<dbReference type="Gene3D" id="1.20.870.10">
    <property type="entry name" value="Son of sevenless (SoS) protein Chain: S domain 1"/>
    <property type="match status" value="1"/>
</dbReference>
<feature type="region of interest" description="Disordered" evidence="2">
    <location>
        <begin position="1379"/>
        <end position="1468"/>
    </location>
</feature>
<gene>
    <name evidence="5" type="ORF">NLI96_g8404</name>
</gene>
<feature type="compositionally biased region" description="Pro residues" evidence="2">
    <location>
        <begin position="1455"/>
        <end position="1468"/>
    </location>
</feature>
<dbReference type="InterPro" id="IPR036964">
    <property type="entry name" value="RASGEF_cat_dom_sf"/>
</dbReference>
<feature type="compositionally biased region" description="Low complexity" evidence="2">
    <location>
        <begin position="813"/>
        <end position="826"/>
    </location>
</feature>
<evidence type="ECO:0008006" key="7">
    <source>
        <dbReference type="Google" id="ProtNLM"/>
    </source>
</evidence>
<feature type="compositionally biased region" description="Low complexity" evidence="2">
    <location>
        <begin position="453"/>
        <end position="467"/>
    </location>
</feature>
<feature type="compositionally biased region" description="Low complexity" evidence="2">
    <location>
        <begin position="1416"/>
        <end position="1454"/>
    </location>
</feature>
<dbReference type="Proteomes" id="UP001212997">
    <property type="component" value="Unassembled WGS sequence"/>
</dbReference>
<evidence type="ECO:0000313" key="5">
    <source>
        <dbReference type="EMBL" id="KAJ3480368.1"/>
    </source>
</evidence>
<keyword evidence="6" id="KW-1185">Reference proteome</keyword>
<evidence type="ECO:0000259" key="3">
    <source>
        <dbReference type="PROSITE" id="PS50009"/>
    </source>
</evidence>
<protein>
    <recommendedName>
        <fullName evidence="7">Ras GEF</fullName>
    </recommendedName>
</protein>
<dbReference type="PROSITE" id="PS50212">
    <property type="entry name" value="RASGEF_NTER"/>
    <property type="match status" value="1"/>
</dbReference>
<dbReference type="GO" id="GO:0005085">
    <property type="term" value="F:guanyl-nucleotide exchange factor activity"/>
    <property type="evidence" value="ECO:0007669"/>
    <property type="project" value="UniProtKB-KW"/>
</dbReference>
<dbReference type="PANTHER" id="PTHR24216">
    <property type="entry name" value="PAXILLIN-RELATED"/>
    <property type="match status" value="1"/>
</dbReference>
<feature type="compositionally biased region" description="Low complexity" evidence="2">
    <location>
        <begin position="1725"/>
        <end position="1739"/>
    </location>
</feature>
<evidence type="ECO:0000259" key="4">
    <source>
        <dbReference type="PROSITE" id="PS50212"/>
    </source>
</evidence>
<dbReference type="Gene3D" id="1.10.840.10">
    <property type="entry name" value="Ras guanine-nucleotide exchange factors catalytic domain"/>
    <property type="match status" value="1"/>
</dbReference>
<feature type="region of interest" description="Disordered" evidence="2">
    <location>
        <begin position="72"/>
        <end position="94"/>
    </location>
</feature>
<dbReference type="InterPro" id="IPR000651">
    <property type="entry name" value="Ras-like_Gua-exchang_fac_N"/>
</dbReference>
<feature type="domain" description="Ras-GEF" evidence="3">
    <location>
        <begin position="1548"/>
        <end position="1876"/>
    </location>
</feature>
<evidence type="ECO:0000256" key="2">
    <source>
        <dbReference type="SAM" id="MobiDB-lite"/>
    </source>
</evidence>
<dbReference type="GO" id="GO:0007264">
    <property type="term" value="P:small GTPase-mediated signal transduction"/>
    <property type="evidence" value="ECO:0007669"/>
    <property type="project" value="InterPro"/>
</dbReference>
<evidence type="ECO:0000256" key="1">
    <source>
        <dbReference type="PROSITE-ProRule" id="PRU00168"/>
    </source>
</evidence>
<feature type="region of interest" description="Disordered" evidence="2">
    <location>
        <begin position="589"/>
        <end position="615"/>
    </location>
</feature>
<proteinExistence type="predicted"/>
<comment type="caution">
    <text evidence="5">The sequence shown here is derived from an EMBL/GenBank/DDBJ whole genome shotgun (WGS) entry which is preliminary data.</text>
</comment>
<dbReference type="SUPFAM" id="SSF48366">
    <property type="entry name" value="Ras GEF"/>
    <property type="match status" value="1"/>
</dbReference>
<name>A0AAD5V2K1_9APHY</name>
<dbReference type="InterPro" id="IPR001895">
    <property type="entry name" value="RASGEF_cat_dom"/>
</dbReference>
<feature type="compositionally biased region" description="Pro residues" evidence="2">
    <location>
        <begin position="339"/>
        <end position="353"/>
    </location>
</feature>
<feature type="compositionally biased region" description="Basic residues" evidence="2">
    <location>
        <begin position="604"/>
        <end position="615"/>
    </location>
</feature>
<dbReference type="CDD" id="cd06224">
    <property type="entry name" value="REM"/>
    <property type="match status" value="1"/>
</dbReference>
<dbReference type="EMBL" id="JANAWD010000379">
    <property type="protein sequence ID" value="KAJ3480368.1"/>
    <property type="molecule type" value="Genomic_DNA"/>
</dbReference>
<dbReference type="SMART" id="SM00147">
    <property type="entry name" value="RasGEF"/>
    <property type="match status" value="1"/>
</dbReference>
<feature type="compositionally biased region" description="Low complexity" evidence="2">
    <location>
        <begin position="792"/>
        <end position="803"/>
    </location>
</feature>
<feature type="compositionally biased region" description="Polar residues" evidence="2">
    <location>
        <begin position="1"/>
        <end position="10"/>
    </location>
</feature>
<dbReference type="PROSITE" id="PS50009">
    <property type="entry name" value="RASGEF_CAT"/>
    <property type="match status" value="1"/>
</dbReference>
<feature type="region of interest" description="Disordered" evidence="2">
    <location>
        <begin position="267"/>
        <end position="353"/>
    </location>
</feature>